<dbReference type="Proteomes" id="UP001054945">
    <property type="component" value="Unassembled WGS sequence"/>
</dbReference>
<proteinExistence type="predicted"/>
<organism evidence="1 2">
    <name type="scientific">Caerostris extrusa</name>
    <name type="common">Bark spider</name>
    <name type="synonym">Caerostris bankana</name>
    <dbReference type="NCBI Taxonomy" id="172846"/>
    <lineage>
        <taxon>Eukaryota</taxon>
        <taxon>Metazoa</taxon>
        <taxon>Ecdysozoa</taxon>
        <taxon>Arthropoda</taxon>
        <taxon>Chelicerata</taxon>
        <taxon>Arachnida</taxon>
        <taxon>Araneae</taxon>
        <taxon>Araneomorphae</taxon>
        <taxon>Entelegynae</taxon>
        <taxon>Araneoidea</taxon>
        <taxon>Araneidae</taxon>
        <taxon>Caerostris</taxon>
    </lineage>
</organism>
<reference evidence="1 2" key="1">
    <citation type="submission" date="2021-06" db="EMBL/GenBank/DDBJ databases">
        <title>Caerostris extrusa draft genome.</title>
        <authorList>
            <person name="Kono N."/>
            <person name="Arakawa K."/>
        </authorList>
    </citation>
    <scope>NUCLEOTIDE SEQUENCE [LARGE SCALE GENOMIC DNA]</scope>
</reference>
<gene>
    <name evidence="1" type="ORF">CEXT_570361</name>
</gene>
<keyword evidence="2" id="KW-1185">Reference proteome</keyword>
<evidence type="ECO:0000313" key="2">
    <source>
        <dbReference type="Proteomes" id="UP001054945"/>
    </source>
</evidence>
<accession>A0AAV4QGQ7</accession>
<comment type="caution">
    <text evidence="1">The sequence shown here is derived from an EMBL/GenBank/DDBJ whole genome shotgun (WGS) entry which is preliminary data.</text>
</comment>
<name>A0AAV4QGQ7_CAEEX</name>
<sequence>MNIPKITWIDGRSVGHSGCCWNGCRSLLKVCGTSFRRRQRSVKRKVVVPFISCELWSAWTDLIYNPFFRGYQVTIIYDVYQIVTMLPPYTLVRAPLWRTDKNARIMDQL</sequence>
<dbReference type="AlphaFoldDB" id="A0AAV4QGQ7"/>
<dbReference type="EMBL" id="BPLR01006122">
    <property type="protein sequence ID" value="GIY07536.1"/>
    <property type="molecule type" value="Genomic_DNA"/>
</dbReference>
<evidence type="ECO:0000313" key="1">
    <source>
        <dbReference type="EMBL" id="GIY07536.1"/>
    </source>
</evidence>
<protein>
    <submittedName>
        <fullName evidence="1">Uncharacterized protein</fullName>
    </submittedName>
</protein>